<dbReference type="VEuPathDB" id="FungiDB:BO70DRAFT_296479"/>
<evidence type="ECO:0008006" key="3">
    <source>
        <dbReference type="Google" id="ProtNLM"/>
    </source>
</evidence>
<proteinExistence type="predicted"/>
<dbReference type="PANTHER" id="PTHR28158">
    <property type="entry name" value="37S RIBOSOMAL PROTEIN S35, MITOCHONDRIAL"/>
    <property type="match status" value="1"/>
</dbReference>
<keyword evidence="2" id="KW-1185">Reference proteome</keyword>
<dbReference type="Proteomes" id="UP000247233">
    <property type="component" value="Unassembled WGS sequence"/>
</dbReference>
<sequence length="391" mass="44377">MAPRIQNQVVSNTLLPYLSSSSTSTCLPRLSTSSSQALAYSPRSSCRSFSSSVAPQTRQRREMFQWLSGPGARFKNHVPGETNYLTARKTPDGKLLRTSRPFIDNQQYRSEPILSVDLQNEIYDRVVKHKKSVRAVSVELDVDMRRVAAVVRLMELQKKMTDEGKSLALPYGRAIHEMLEKTEYEHGVGASRSHENINDLPSHRLTHPQIFYPVSESRQFNRVDAGRVFSGAPALEHEEVARNAVDPYAAVTRVTHKPSAIEMVGKGDEEHQVLQPADTRIPHPHLVAKERDSLNHPEETYANRKVYNERLRAEEKAQEDRRLKAEERRAKRMLRVQPEDSRFEFRIQDVVVSRETTGKNGRGAAAPGRRYGVPANDRKKGEVKIPTRVVV</sequence>
<organism evidence="1 2">
    <name type="scientific">Aspergillus heteromorphus CBS 117.55</name>
    <dbReference type="NCBI Taxonomy" id="1448321"/>
    <lineage>
        <taxon>Eukaryota</taxon>
        <taxon>Fungi</taxon>
        <taxon>Dikarya</taxon>
        <taxon>Ascomycota</taxon>
        <taxon>Pezizomycotina</taxon>
        <taxon>Eurotiomycetes</taxon>
        <taxon>Eurotiomycetidae</taxon>
        <taxon>Eurotiales</taxon>
        <taxon>Aspergillaceae</taxon>
        <taxon>Aspergillus</taxon>
        <taxon>Aspergillus subgen. Circumdati</taxon>
    </lineage>
</organism>
<dbReference type="GO" id="GO:0032543">
    <property type="term" value="P:mitochondrial translation"/>
    <property type="evidence" value="ECO:0007669"/>
    <property type="project" value="TreeGrafter"/>
</dbReference>
<dbReference type="RefSeq" id="XP_025397271.1">
    <property type="nucleotide sequence ID" value="XM_025539536.1"/>
</dbReference>
<dbReference type="Pfam" id="PF12298">
    <property type="entry name" value="Bot1p"/>
    <property type="match status" value="1"/>
</dbReference>
<gene>
    <name evidence="1" type="ORF">BO70DRAFT_296479</name>
</gene>
<dbReference type="InterPro" id="IPR021036">
    <property type="entry name" value="Ribosomal_mS45"/>
</dbReference>
<name>A0A317VLC9_9EURO</name>
<dbReference type="GeneID" id="37061773"/>
<accession>A0A317VLC9</accession>
<dbReference type="GO" id="GO:0003735">
    <property type="term" value="F:structural constituent of ribosome"/>
    <property type="evidence" value="ECO:0007669"/>
    <property type="project" value="TreeGrafter"/>
</dbReference>
<dbReference type="OrthoDB" id="10052321at2759"/>
<evidence type="ECO:0000313" key="1">
    <source>
        <dbReference type="EMBL" id="PWY75146.1"/>
    </source>
</evidence>
<comment type="caution">
    <text evidence="1">The sequence shown here is derived from an EMBL/GenBank/DDBJ whole genome shotgun (WGS) entry which is preliminary data.</text>
</comment>
<dbReference type="EMBL" id="MSFL01000022">
    <property type="protein sequence ID" value="PWY75146.1"/>
    <property type="molecule type" value="Genomic_DNA"/>
</dbReference>
<evidence type="ECO:0000313" key="2">
    <source>
        <dbReference type="Proteomes" id="UP000247233"/>
    </source>
</evidence>
<dbReference type="STRING" id="1448321.A0A317VLC9"/>
<dbReference type="AlphaFoldDB" id="A0A317VLC9"/>
<dbReference type="GO" id="GO:0005763">
    <property type="term" value="C:mitochondrial small ribosomal subunit"/>
    <property type="evidence" value="ECO:0007669"/>
    <property type="project" value="TreeGrafter"/>
</dbReference>
<reference evidence="1 2" key="1">
    <citation type="submission" date="2016-12" db="EMBL/GenBank/DDBJ databases">
        <title>The genomes of Aspergillus section Nigri reveals drivers in fungal speciation.</title>
        <authorList>
            <consortium name="DOE Joint Genome Institute"/>
            <person name="Vesth T.C."/>
            <person name="Nybo J."/>
            <person name="Theobald S."/>
            <person name="Brandl J."/>
            <person name="Frisvad J.C."/>
            <person name="Nielsen K.F."/>
            <person name="Lyhne E.K."/>
            <person name="Kogle M.E."/>
            <person name="Kuo A."/>
            <person name="Riley R."/>
            <person name="Clum A."/>
            <person name="Nolan M."/>
            <person name="Lipzen A."/>
            <person name="Salamov A."/>
            <person name="Henrissat B."/>
            <person name="Wiebenga A."/>
            <person name="De Vries R.P."/>
            <person name="Grigoriev I.V."/>
            <person name="Mortensen U.H."/>
            <person name="Andersen M.R."/>
            <person name="Baker S.E."/>
        </authorList>
    </citation>
    <scope>NUCLEOTIDE SEQUENCE [LARGE SCALE GENOMIC DNA]</scope>
    <source>
        <strain evidence="1 2">CBS 117.55</strain>
    </source>
</reference>
<dbReference type="PANTHER" id="PTHR28158:SF1">
    <property type="entry name" value="SMALL RIBOSOMAL SUBUNIT PROTEIN MS45"/>
    <property type="match status" value="1"/>
</dbReference>
<protein>
    <recommendedName>
        <fullName evidence="3">Ribosomal protein S35, mitochondrial</fullName>
    </recommendedName>
</protein>